<feature type="transmembrane region" description="Helical" evidence="8">
    <location>
        <begin position="97"/>
        <end position="127"/>
    </location>
</feature>
<dbReference type="EMBL" id="NQVN01000003">
    <property type="protein sequence ID" value="PIO99913.1"/>
    <property type="molecule type" value="Genomic_DNA"/>
</dbReference>
<comment type="caution">
    <text evidence="9">The sequence shown here is derived from an EMBL/GenBank/DDBJ whole genome shotgun (WGS) entry which is preliminary data.</text>
</comment>
<feature type="transmembrane region" description="Helical" evidence="8">
    <location>
        <begin position="278"/>
        <end position="299"/>
    </location>
</feature>
<gene>
    <name evidence="9" type="ORF">CJ014_08400</name>
</gene>
<evidence type="ECO:0000256" key="8">
    <source>
        <dbReference type="SAM" id="Phobius"/>
    </source>
</evidence>
<evidence type="ECO:0000313" key="10">
    <source>
        <dbReference type="Proteomes" id="UP000231070"/>
    </source>
</evidence>
<dbReference type="GO" id="GO:0016758">
    <property type="term" value="F:hexosyltransferase activity"/>
    <property type="evidence" value="ECO:0007669"/>
    <property type="project" value="InterPro"/>
</dbReference>
<keyword evidence="10" id="KW-1185">Reference proteome</keyword>
<evidence type="ECO:0000256" key="3">
    <source>
        <dbReference type="ARBA" id="ARBA00022679"/>
    </source>
</evidence>
<protein>
    <recommendedName>
        <fullName evidence="11">DUF2029 domain-containing protein</fullName>
    </recommendedName>
</protein>
<dbReference type="AlphaFoldDB" id="A0A2G9WZ21"/>
<organism evidence="9 10">
    <name type="scientific">Pleomorphomonas carboxyditropha</name>
    <dbReference type="NCBI Taxonomy" id="2023338"/>
    <lineage>
        <taxon>Bacteria</taxon>
        <taxon>Pseudomonadati</taxon>
        <taxon>Pseudomonadota</taxon>
        <taxon>Alphaproteobacteria</taxon>
        <taxon>Hyphomicrobiales</taxon>
        <taxon>Pleomorphomonadaceae</taxon>
        <taxon>Pleomorphomonas</taxon>
    </lineage>
</organism>
<sequence>MPPSPFPASVNLVTPRFSLGILGFSIFYVAYDAIVGFPPRGQFYVIGRDFANMWMGARLALSGDITTLFDWPAYVALLRKTFWPEFAVHNWSYPPHVLLFVWPLGLLPYHAALILWDVLGLAAFFGATKLAFRSLPPARRTWLSLATVGAPVVALNIVLGQVGLYIGALLIAAWILRNDHPVVSGILIGLLTMKPHLGLLLPLVLLAEHRYKVILSAAITFIILVVTTSLAFGWSVFPDYLAYVGPAQLHVLMTYERLDWIMPTPMLMARTLGLPINYGWVFVGIAAPSALAAFLYVLWRRAEDTVKLAALVTATILILPYAFSYDTALLIMPLVLLMDRMDKPWQQAILLSVYMLPALGLAAAISGIPLATASLVAFVGLLIYDIRRASKQVYADAVGESCPPLA</sequence>
<dbReference type="OrthoDB" id="7679563at2"/>
<comment type="similarity">
    <text evidence="7">Belongs to the glycosyltransferase 87 family.</text>
</comment>
<dbReference type="InterPro" id="IPR018584">
    <property type="entry name" value="GT87"/>
</dbReference>
<evidence type="ECO:0000256" key="1">
    <source>
        <dbReference type="ARBA" id="ARBA00004651"/>
    </source>
</evidence>
<dbReference type="Pfam" id="PF09594">
    <property type="entry name" value="GT87"/>
    <property type="match status" value="1"/>
</dbReference>
<feature type="transmembrane region" description="Helical" evidence="8">
    <location>
        <begin position="20"/>
        <end position="38"/>
    </location>
</feature>
<evidence type="ECO:0000256" key="7">
    <source>
        <dbReference type="ARBA" id="ARBA00024033"/>
    </source>
</evidence>
<dbReference type="Proteomes" id="UP000231070">
    <property type="component" value="Unassembled WGS sequence"/>
</dbReference>
<reference evidence="9 10" key="1">
    <citation type="submission" date="2017-08" db="EMBL/GenBank/DDBJ databases">
        <title>Pleomorphomonas carboxidotrophicus sp. nov., a new mesophilic hydrogenogenic carboxidotroph.</title>
        <authorList>
            <person name="Esquivel-Elizondo S."/>
            <person name="Krajmalnik-Brown R."/>
            <person name="Maldonado J."/>
        </authorList>
    </citation>
    <scope>NUCLEOTIDE SEQUENCE [LARGE SCALE GENOMIC DNA]</scope>
    <source>
        <strain evidence="9 10">SVCO-16</strain>
    </source>
</reference>
<feature type="transmembrane region" description="Helical" evidence="8">
    <location>
        <begin position="148"/>
        <end position="176"/>
    </location>
</feature>
<evidence type="ECO:0008006" key="11">
    <source>
        <dbReference type="Google" id="ProtNLM"/>
    </source>
</evidence>
<dbReference type="GO" id="GO:0005886">
    <property type="term" value="C:plasma membrane"/>
    <property type="evidence" value="ECO:0007669"/>
    <property type="project" value="UniProtKB-SubCell"/>
</dbReference>
<keyword evidence="2" id="KW-1003">Cell membrane</keyword>
<evidence type="ECO:0000313" key="9">
    <source>
        <dbReference type="EMBL" id="PIO99913.1"/>
    </source>
</evidence>
<evidence type="ECO:0000256" key="6">
    <source>
        <dbReference type="ARBA" id="ARBA00023136"/>
    </source>
</evidence>
<keyword evidence="4 8" id="KW-0812">Transmembrane</keyword>
<feature type="transmembrane region" description="Helical" evidence="8">
    <location>
        <begin position="182"/>
        <end position="206"/>
    </location>
</feature>
<accession>A0A2G9WZ21</accession>
<keyword evidence="6 8" id="KW-0472">Membrane</keyword>
<feature type="transmembrane region" description="Helical" evidence="8">
    <location>
        <begin position="358"/>
        <end position="384"/>
    </location>
</feature>
<proteinExistence type="inferred from homology"/>
<keyword evidence="3" id="KW-0808">Transferase</keyword>
<evidence type="ECO:0000256" key="2">
    <source>
        <dbReference type="ARBA" id="ARBA00022475"/>
    </source>
</evidence>
<keyword evidence="5 8" id="KW-1133">Transmembrane helix</keyword>
<feature type="transmembrane region" description="Helical" evidence="8">
    <location>
        <begin position="311"/>
        <end position="338"/>
    </location>
</feature>
<comment type="subcellular location">
    <subcellularLocation>
        <location evidence="1">Cell membrane</location>
        <topology evidence="1">Multi-pass membrane protein</topology>
    </subcellularLocation>
</comment>
<dbReference type="RefSeq" id="WP_100080015.1">
    <property type="nucleotide sequence ID" value="NZ_NQVN01000003.1"/>
</dbReference>
<evidence type="ECO:0000256" key="4">
    <source>
        <dbReference type="ARBA" id="ARBA00022692"/>
    </source>
</evidence>
<name>A0A2G9WZ21_9HYPH</name>
<evidence type="ECO:0000256" key="5">
    <source>
        <dbReference type="ARBA" id="ARBA00022989"/>
    </source>
</evidence>
<feature type="transmembrane region" description="Helical" evidence="8">
    <location>
        <begin position="213"/>
        <end position="237"/>
    </location>
</feature>